<organism evidence="1 2">
    <name type="scientific">Dictyobacter alpinus</name>
    <dbReference type="NCBI Taxonomy" id="2014873"/>
    <lineage>
        <taxon>Bacteria</taxon>
        <taxon>Bacillati</taxon>
        <taxon>Chloroflexota</taxon>
        <taxon>Ktedonobacteria</taxon>
        <taxon>Ktedonobacterales</taxon>
        <taxon>Dictyobacteraceae</taxon>
        <taxon>Dictyobacter</taxon>
    </lineage>
</organism>
<dbReference type="EMBL" id="BIFT01000001">
    <property type="protein sequence ID" value="GCE27514.1"/>
    <property type="molecule type" value="Genomic_DNA"/>
</dbReference>
<dbReference type="Proteomes" id="UP000287171">
    <property type="component" value="Unassembled WGS sequence"/>
</dbReference>
<accession>A0A402B812</accession>
<evidence type="ECO:0000313" key="2">
    <source>
        <dbReference type="Proteomes" id="UP000287171"/>
    </source>
</evidence>
<evidence type="ECO:0000313" key="1">
    <source>
        <dbReference type="EMBL" id="GCE27514.1"/>
    </source>
</evidence>
<gene>
    <name evidence="1" type="ORF">KDA_29980</name>
</gene>
<dbReference type="AlphaFoldDB" id="A0A402B812"/>
<proteinExistence type="predicted"/>
<comment type="caution">
    <text evidence="1">The sequence shown here is derived from an EMBL/GenBank/DDBJ whole genome shotgun (WGS) entry which is preliminary data.</text>
</comment>
<protein>
    <submittedName>
        <fullName evidence="1">Uncharacterized protein</fullName>
    </submittedName>
</protein>
<sequence>MLLNRYPVYIYFFIATGYNTWPEPDQPQRKSQEDGWYVVLNDVPSGSMRGNGGVHATNVR</sequence>
<name>A0A402B812_9CHLR</name>
<reference evidence="2" key="1">
    <citation type="submission" date="2018-12" db="EMBL/GenBank/DDBJ databases">
        <title>Tengunoibacter tsumagoiensis gen. nov., sp. nov., Dictyobacter kobayashii sp. nov., D. alpinus sp. nov., and D. joshuensis sp. nov. and description of Dictyobacteraceae fam. nov. within the order Ktedonobacterales isolated from Tengu-no-mugimeshi.</title>
        <authorList>
            <person name="Wang C.M."/>
            <person name="Zheng Y."/>
            <person name="Sakai Y."/>
            <person name="Toyoda A."/>
            <person name="Minakuchi Y."/>
            <person name="Abe K."/>
            <person name="Yokota A."/>
            <person name="Yabe S."/>
        </authorList>
    </citation>
    <scope>NUCLEOTIDE SEQUENCE [LARGE SCALE GENOMIC DNA]</scope>
    <source>
        <strain evidence="2">Uno16</strain>
    </source>
</reference>
<keyword evidence="2" id="KW-1185">Reference proteome</keyword>